<organism evidence="9 10">
    <name type="scientific">Actinocrinis puniceicyclus</name>
    <dbReference type="NCBI Taxonomy" id="977794"/>
    <lineage>
        <taxon>Bacteria</taxon>
        <taxon>Bacillati</taxon>
        <taxon>Actinomycetota</taxon>
        <taxon>Actinomycetes</taxon>
        <taxon>Catenulisporales</taxon>
        <taxon>Actinospicaceae</taxon>
        <taxon>Actinocrinis</taxon>
    </lineage>
</organism>
<dbReference type="PANTHER" id="PTHR43337:SF1">
    <property type="entry name" value="XANTHINE_URACIL PERMEASE C887.17-RELATED"/>
    <property type="match status" value="1"/>
</dbReference>
<feature type="transmembrane region" description="Helical" evidence="8">
    <location>
        <begin position="159"/>
        <end position="179"/>
    </location>
</feature>
<dbReference type="Proteomes" id="UP000677913">
    <property type="component" value="Unassembled WGS sequence"/>
</dbReference>
<feature type="region of interest" description="Disordered" evidence="7">
    <location>
        <begin position="1"/>
        <end position="22"/>
    </location>
</feature>
<evidence type="ECO:0000256" key="5">
    <source>
        <dbReference type="ARBA" id="ARBA00022989"/>
    </source>
</evidence>
<feature type="transmembrane region" description="Helical" evidence="8">
    <location>
        <begin position="226"/>
        <end position="244"/>
    </location>
</feature>
<dbReference type="InterPro" id="IPR006043">
    <property type="entry name" value="NCS2"/>
</dbReference>
<dbReference type="EMBL" id="JAGSXH010000012">
    <property type="protein sequence ID" value="MBS2962529.1"/>
    <property type="molecule type" value="Genomic_DNA"/>
</dbReference>
<dbReference type="PANTHER" id="PTHR43337">
    <property type="entry name" value="XANTHINE/URACIL PERMEASE C887.17-RELATED"/>
    <property type="match status" value="1"/>
</dbReference>
<dbReference type="GO" id="GO:0012505">
    <property type="term" value="C:endomembrane system"/>
    <property type="evidence" value="ECO:0007669"/>
    <property type="project" value="UniProtKB-SubCell"/>
</dbReference>
<feature type="transmembrane region" description="Helical" evidence="8">
    <location>
        <begin position="125"/>
        <end position="147"/>
    </location>
</feature>
<feature type="transmembrane region" description="Helical" evidence="8">
    <location>
        <begin position="420"/>
        <end position="449"/>
    </location>
</feature>
<proteinExistence type="inferred from homology"/>
<feature type="transmembrane region" description="Helical" evidence="8">
    <location>
        <begin position="461"/>
        <end position="479"/>
    </location>
</feature>
<dbReference type="GO" id="GO:0005345">
    <property type="term" value="F:purine nucleobase transmembrane transporter activity"/>
    <property type="evidence" value="ECO:0007669"/>
    <property type="project" value="TreeGrafter"/>
</dbReference>
<comment type="subcellular location">
    <subcellularLocation>
        <location evidence="1">Endomembrane system</location>
        <topology evidence="1">Multi-pass membrane protein</topology>
    </subcellularLocation>
</comment>
<keyword evidence="3" id="KW-0813">Transport</keyword>
<evidence type="ECO:0000256" key="4">
    <source>
        <dbReference type="ARBA" id="ARBA00022692"/>
    </source>
</evidence>
<evidence type="ECO:0000256" key="6">
    <source>
        <dbReference type="ARBA" id="ARBA00023136"/>
    </source>
</evidence>
<feature type="transmembrane region" description="Helical" evidence="8">
    <location>
        <begin position="99"/>
        <end position="119"/>
    </location>
</feature>
<evidence type="ECO:0000256" key="8">
    <source>
        <dbReference type="SAM" id="Phobius"/>
    </source>
</evidence>
<comment type="similarity">
    <text evidence="2">Belongs to the nucleobase:cation symporter-2 (NCS2) (TC 2.A.40) family. Azg-like subfamily.</text>
</comment>
<keyword evidence="6 8" id="KW-0472">Membrane</keyword>
<evidence type="ECO:0000256" key="2">
    <source>
        <dbReference type="ARBA" id="ARBA00005697"/>
    </source>
</evidence>
<feature type="transmembrane region" description="Helical" evidence="8">
    <location>
        <begin position="73"/>
        <end position="92"/>
    </location>
</feature>
<feature type="transmembrane region" description="Helical" evidence="8">
    <location>
        <begin position="366"/>
        <end position="386"/>
    </location>
</feature>
<dbReference type="AlphaFoldDB" id="A0A8J8BD81"/>
<protein>
    <submittedName>
        <fullName evidence="9">NCS2 family permease</fullName>
    </submittedName>
</protein>
<evidence type="ECO:0000256" key="3">
    <source>
        <dbReference type="ARBA" id="ARBA00022448"/>
    </source>
</evidence>
<dbReference type="Pfam" id="PF00860">
    <property type="entry name" value="Xan_ur_permease"/>
    <property type="match status" value="1"/>
</dbReference>
<evidence type="ECO:0000313" key="9">
    <source>
        <dbReference type="EMBL" id="MBS2962529.1"/>
    </source>
</evidence>
<reference evidence="9" key="1">
    <citation type="submission" date="2021-04" db="EMBL/GenBank/DDBJ databases">
        <title>Genome based classification of Actinospica acidithermotolerans sp. nov., an actinobacterium isolated from an Indonesian hot spring.</title>
        <authorList>
            <person name="Kusuma A.B."/>
            <person name="Putra K.E."/>
            <person name="Nafisah S."/>
            <person name="Loh J."/>
            <person name="Nouioui I."/>
            <person name="Goodfellow M."/>
        </authorList>
    </citation>
    <scope>NUCLEOTIDE SEQUENCE</scope>
    <source>
        <strain evidence="9">DSM 45618</strain>
    </source>
</reference>
<keyword evidence="5 8" id="KW-1133">Transmembrane helix</keyword>
<comment type="caution">
    <text evidence="9">The sequence shown here is derived from an EMBL/GenBank/DDBJ whole genome shotgun (WGS) entry which is preliminary data.</text>
</comment>
<accession>A0A8J8BD81</accession>
<evidence type="ECO:0000313" key="10">
    <source>
        <dbReference type="Proteomes" id="UP000677913"/>
    </source>
</evidence>
<name>A0A8J8BD81_9ACTN</name>
<evidence type="ECO:0000256" key="1">
    <source>
        <dbReference type="ARBA" id="ARBA00004127"/>
    </source>
</evidence>
<gene>
    <name evidence="9" type="ORF">KGA66_05690</name>
</gene>
<dbReference type="GO" id="GO:0005886">
    <property type="term" value="C:plasma membrane"/>
    <property type="evidence" value="ECO:0007669"/>
    <property type="project" value="TreeGrafter"/>
</dbReference>
<sequence>MSSTPTELDAPPGSSPSPANPLDRFFRLTERGTTAGREVRGGVATFFALAYIVVLNPIILGSGKDLYGHTLNLGQLTAATAIVAGVMTLVMGLGGNLPLAIAAGLGLNGVVAFTIAPTMSWQDAMGLVVLEGLGICLLVVTGLRRLIMDAIPVPMKKAIGVGIGLFIALIGLVDAGFVTRIPDAAQSTVPVQLGNNGELTGWPILVFCVGVLVTFVLLVRRVPGAILISIVGTTILAIVINYAAHLKAADWGLIQPKWPHSVVSTPDFGLLGKVSLFGGFVHAGVVTAIVFIFTLILSDFFDAMGTIVGVSSEAGLLDADGNVPNIGRVLFIDGLAAAAGGFGSASSNTTFVESAAGVGEGARTGLASVVTGLLLGLTSLLTPLATVVPQQAAAPALVVVGFLMMTQIKDVPWDDWTIAVPAFLAMTLMAFTYSITVGIGASVIAFVLVKAAAGRVREVSPLLWIVAALFAAYFALNPIQQVLNVK</sequence>
<feature type="transmembrane region" description="Helical" evidence="8">
    <location>
        <begin position="41"/>
        <end position="61"/>
    </location>
</feature>
<feature type="transmembrane region" description="Helical" evidence="8">
    <location>
        <begin position="276"/>
        <end position="297"/>
    </location>
</feature>
<feature type="transmembrane region" description="Helical" evidence="8">
    <location>
        <begin position="199"/>
        <end position="219"/>
    </location>
</feature>
<keyword evidence="4 8" id="KW-0812">Transmembrane</keyword>
<evidence type="ECO:0000256" key="7">
    <source>
        <dbReference type="SAM" id="MobiDB-lite"/>
    </source>
</evidence>
<dbReference type="RefSeq" id="WP_211465306.1">
    <property type="nucleotide sequence ID" value="NZ_JAGSXH010000012.1"/>
</dbReference>
<dbReference type="InterPro" id="IPR045018">
    <property type="entry name" value="Azg-like"/>
</dbReference>
<keyword evidence="10" id="KW-1185">Reference proteome</keyword>